<comment type="caution">
    <text evidence="3">The sequence shown here is derived from an EMBL/GenBank/DDBJ whole genome shotgun (WGS) entry which is preliminary data.</text>
</comment>
<evidence type="ECO:0000313" key="3">
    <source>
        <dbReference type="EMBL" id="MBB6036817.1"/>
    </source>
</evidence>
<organism evidence="3 4">
    <name type="scientific">Phytomonospora endophytica</name>
    <dbReference type="NCBI Taxonomy" id="714109"/>
    <lineage>
        <taxon>Bacteria</taxon>
        <taxon>Bacillati</taxon>
        <taxon>Actinomycetota</taxon>
        <taxon>Actinomycetes</taxon>
        <taxon>Micromonosporales</taxon>
        <taxon>Micromonosporaceae</taxon>
        <taxon>Phytomonospora</taxon>
    </lineage>
</organism>
<evidence type="ECO:0000313" key="4">
    <source>
        <dbReference type="Proteomes" id="UP000548476"/>
    </source>
</evidence>
<dbReference type="InterPro" id="IPR001638">
    <property type="entry name" value="Solute-binding_3/MltF_N"/>
</dbReference>
<dbReference type="SMART" id="SM00062">
    <property type="entry name" value="PBPb"/>
    <property type="match status" value="1"/>
</dbReference>
<sequence length="242" mass="25323">MTTAAIARDLAPTGTLRASINLGNPVLAQGTPDAPGGVTVDIARELAARLGLPLELLCFDAARKSFEAMTEGRADLCFLAVEPAREAEVAFSAPYAVIEGVYVVADGSPFTKAADVDAPGVRIGVKEGSAYDLFLTRTLQHATVVRGEEGVDEFLTQGLDAGAGIRQPATAFAAATPGVRLIEDRFMQIRQAVGTTIGRTPETIAYLRELVEELKASGFIAEALLRSGQPGAEVAPAQTAIR</sequence>
<feature type="domain" description="Solute-binding protein family 3/N-terminal" evidence="2">
    <location>
        <begin position="15"/>
        <end position="231"/>
    </location>
</feature>
<gene>
    <name evidence="3" type="ORF">HNR73_004690</name>
</gene>
<dbReference type="Gene3D" id="3.40.190.10">
    <property type="entry name" value="Periplasmic binding protein-like II"/>
    <property type="match status" value="2"/>
</dbReference>
<protein>
    <submittedName>
        <fullName evidence="3">Polar amino acid transport system substrate-binding protein</fullName>
    </submittedName>
</protein>
<dbReference type="PANTHER" id="PTHR35936:SF17">
    <property type="entry name" value="ARGININE-BINDING EXTRACELLULAR PROTEIN ARTP"/>
    <property type="match status" value="1"/>
</dbReference>
<dbReference type="RefSeq" id="WP_184789655.1">
    <property type="nucleotide sequence ID" value="NZ_BONT01000058.1"/>
</dbReference>
<dbReference type="EMBL" id="JACHGT010000010">
    <property type="protein sequence ID" value="MBB6036817.1"/>
    <property type="molecule type" value="Genomic_DNA"/>
</dbReference>
<dbReference type="PANTHER" id="PTHR35936">
    <property type="entry name" value="MEMBRANE-BOUND LYTIC MUREIN TRANSGLYCOSYLASE F"/>
    <property type="match status" value="1"/>
</dbReference>
<dbReference type="Pfam" id="PF00497">
    <property type="entry name" value="SBP_bac_3"/>
    <property type="match status" value="1"/>
</dbReference>
<dbReference type="SUPFAM" id="SSF53850">
    <property type="entry name" value="Periplasmic binding protein-like II"/>
    <property type="match status" value="1"/>
</dbReference>
<proteinExistence type="predicted"/>
<name>A0A841FU04_9ACTN</name>
<keyword evidence="1" id="KW-0732">Signal</keyword>
<accession>A0A841FU04</accession>
<reference evidence="3 4" key="1">
    <citation type="submission" date="2020-08" db="EMBL/GenBank/DDBJ databases">
        <title>Genomic Encyclopedia of Type Strains, Phase IV (KMG-IV): sequencing the most valuable type-strain genomes for metagenomic binning, comparative biology and taxonomic classification.</title>
        <authorList>
            <person name="Goeker M."/>
        </authorList>
    </citation>
    <scope>NUCLEOTIDE SEQUENCE [LARGE SCALE GENOMIC DNA]</scope>
    <source>
        <strain evidence="3 4">YIM 65646</strain>
    </source>
</reference>
<dbReference type="Proteomes" id="UP000548476">
    <property type="component" value="Unassembled WGS sequence"/>
</dbReference>
<dbReference type="AlphaFoldDB" id="A0A841FU04"/>
<evidence type="ECO:0000256" key="1">
    <source>
        <dbReference type="ARBA" id="ARBA00022729"/>
    </source>
</evidence>
<evidence type="ECO:0000259" key="2">
    <source>
        <dbReference type="SMART" id="SM00062"/>
    </source>
</evidence>
<keyword evidence="4" id="KW-1185">Reference proteome</keyword>